<feature type="region of interest" description="Disordered" evidence="1">
    <location>
        <begin position="779"/>
        <end position="823"/>
    </location>
</feature>
<dbReference type="Proteomes" id="UP001281003">
    <property type="component" value="Unassembled WGS sequence"/>
</dbReference>
<feature type="compositionally biased region" description="Low complexity" evidence="1">
    <location>
        <begin position="129"/>
        <end position="160"/>
    </location>
</feature>
<keyword evidence="3" id="KW-1185">Reference proteome</keyword>
<evidence type="ECO:0000256" key="1">
    <source>
        <dbReference type="SAM" id="MobiDB-lite"/>
    </source>
</evidence>
<evidence type="ECO:0000313" key="3">
    <source>
        <dbReference type="Proteomes" id="UP001281003"/>
    </source>
</evidence>
<reference evidence="2" key="1">
    <citation type="journal article" date="2023" name="Mol. Phylogenet. Evol.">
        <title>Genome-scale phylogeny and comparative genomics of the fungal order Sordariales.</title>
        <authorList>
            <person name="Hensen N."/>
            <person name="Bonometti L."/>
            <person name="Westerberg I."/>
            <person name="Brannstrom I.O."/>
            <person name="Guillou S."/>
            <person name="Cros-Aarteil S."/>
            <person name="Calhoun S."/>
            <person name="Haridas S."/>
            <person name="Kuo A."/>
            <person name="Mondo S."/>
            <person name="Pangilinan J."/>
            <person name="Riley R."/>
            <person name="LaButti K."/>
            <person name="Andreopoulos B."/>
            <person name="Lipzen A."/>
            <person name="Chen C."/>
            <person name="Yan M."/>
            <person name="Daum C."/>
            <person name="Ng V."/>
            <person name="Clum A."/>
            <person name="Steindorff A."/>
            <person name="Ohm R.A."/>
            <person name="Martin F."/>
            <person name="Silar P."/>
            <person name="Natvig D.O."/>
            <person name="Lalanne C."/>
            <person name="Gautier V."/>
            <person name="Ament-Velasquez S.L."/>
            <person name="Kruys A."/>
            <person name="Hutchinson M.I."/>
            <person name="Powell A.J."/>
            <person name="Barry K."/>
            <person name="Miller A.N."/>
            <person name="Grigoriev I.V."/>
            <person name="Debuchy R."/>
            <person name="Gladieux P."/>
            <person name="Hiltunen Thoren M."/>
            <person name="Johannesson H."/>
        </authorList>
    </citation>
    <scope>NUCLEOTIDE SEQUENCE</scope>
    <source>
        <strain evidence="2">FGSC 1904</strain>
    </source>
</reference>
<feature type="region of interest" description="Disordered" evidence="1">
    <location>
        <begin position="87"/>
        <end position="174"/>
    </location>
</feature>
<accession>A0AAE0NV38</accession>
<feature type="compositionally biased region" description="Polar residues" evidence="1">
    <location>
        <begin position="297"/>
        <end position="309"/>
    </location>
</feature>
<protein>
    <submittedName>
        <fullName evidence="2">Uncharacterized protein</fullName>
    </submittedName>
</protein>
<proteinExistence type="predicted"/>
<evidence type="ECO:0000313" key="2">
    <source>
        <dbReference type="EMBL" id="KAK3388308.1"/>
    </source>
</evidence>
<gene>
    <name evidence="2" type="ORF">B0T20DRAFT_397821</name>
</gene>
<organism evidence="2 3">
    <name type="scientific">Sordaria brevicollis</name>
    <dbReference type="NCBI Taxonomy" id="83679"/>
    <lineage>
        <taxon>Eukaryota</taxon>
        <taxon>Fungi</taxon>
        <taxon>Dikarya</taxon>
        <taxon>Ascomycota</taxon>
        <taxon>Pezizomycotina</taxon>
        <taxon>Sordariomycetes</taxon>
        <taxon>Sordariomycetidae</taxon>
        <taxon>Sordariales</taxon>
        <taxon>Sordariaceae</taxon>
        <taxon>Sordaria</taxon>
    </lineage>
</organism>
<name>A0AAE0NV38_SORBR</name>
<dbReference type="AlphaFoldDB" id="A0AAE0NV38"/>
<feature type="compositionally biased region" description="Acidic residues" evidence="1">
    <location>
        <begin position="804"/>
        <end position="816"/>
    </location>
</feature>
<reference evidence="2" key="2">
    <citation type="submission" date="2023-07" db="EMBL/GenBank/DDBJ databases">
        <authorList>
            <consortium name="Lawrence Berkeley National Laboratory"/>
            <person name="Haridas S."/>
            <person name="Hensen N."/>
            <person name="Bonometti L."/>
            <person name="Westerberg I."/>
            <person name="Brannstrom I.O."/>
            <person name="Guillou S."/>
            <person name="Cros-Aarteil S."/>
            <person name="Calhoun S."/>
            <person name="Kuo A."/>
            <person name="Mondo S."/>
            <person name="Pangilinan J."/>
            <person name="Riley R."/>
            <person name="LaButti K."/>
            <person name="Andreopoulos B."/>
            <person name="Lipzen A."/>
            <person name="Chen C."/>
            <person name="Yanf M."/>
            <person name="Daum C."/>
            <person name="Ng V."/>
            <person name="Clum A."/>
            <person name="Steindorff A."/>
            <person name="Ohm R."/>
            <person name="Martin F."/>
            <person name="Silar P."/>
            <person name="Natvig D."/>
            <person name="Lalanne C."/>
            <person name="Gautier V."/>
            <person name="Ament-velasquez S.L."/>
            <person name="Kruys A."/>
            <person name="Hutchinson M.I."/>
            <person name="Powell A.J."/>
            <person name="Barry K."/>
            <person name="Miller A.N."/>
            <person name="Grigoriev I.V."/>
            <person name="Debuchy R."/>
            <person name="Gladieux P."/>
            <person name="Thoren M.H."/>
            <person name="Johannesson H."/>
        </authorList>
    </citation>
    <scope>NUCLEOTIDE SEQUENCE</scope>
    <source>
        <strain evidence="2">FGSC 1904</strain>
    </source>
</reference>
<feature type="region of interest" description="Disordered" evidence="1">
    <location>
        <begin position="296"/>
        <end position="318"/>
    </location>
</feature>
<feature type="compositionally biased region" description="Low complexity" evidence="1">
    <location>
        <begin position="779"/>
        <end position="792"/>
    </location>
</feature>
<comment type="caution">
    <text evidence="2">The sequence shown here is derived from an EMBL/GenBank/DDBJ whole genome shotgun (WGS) entry which is preliminary data.</text>
</comment>
<feature type="compositionally biased region" description="Basic and acidic residues" evidence="1">
    <location>
        <begin position="118"/>
        <end position="128"/>
    </location>
</feature>
<feature type="region of interest" description="Disordered" evidence="1">
    <location>
        <begin position="695"/>
        <end position="739"/>
    </location>
</feature>
<dbReference type="EMBL" id="JAUTDP010000016">
    <property type="protein sequence ID" value="KAK3388308.1"/>
    <property type="molecule type" value="Genomic_DNA"/>
</dbReference>
<sequence length="823" mass="88062">MPPSKIPVPVNTNATSSNKKSDKVVCFAKFRLEVPVLVADPTIRDERLKELVDTCQNLMRRYAKFTLRNGENDAELHAQALKRINETLKKDAPVPVDEQPSSTGVKNNTNNNDDGNGDDGKPVVEHDASAAAITTTTTMPVVNDNNAADPNNSNPADNPANPFPNPETAASTAPPLLAGQVPLPLPVPNPAAVAWPMSFNINHEGRYKACLLLDELTALELDVREGGPVTLRYDPTTDARFPATEDEARDREVPEGMYIYRYFYFLTSRSFTTFGVITWTETLDSRSDVNKLEQENDSVIMSQPQSRPPTGQKGDTDPTWFVRSSRRMAAMQWVNYLTANYPHSAEGRDMSEVLKDMAEKYMSQDEFPHEYGDGCNVRWKKWFVLKFQKMLEELPRTIMDLEMAIDAMERPAPSEQHDGMGLAARGPRLTYNGMRSNRAMAMARGTNAANMNVSNGVHFSNAARASIHTIKAVNVNAHTSNAANVDNSADTGTDLITAAVDKMSLGFLTNPGNDDQLVNHNSASADMNRTNCVNGNSTSMMAWGSLGNNVSNGAGNMNSNNNIVTSKKRPSEALDKGYTNHNALHSRKRVAIMPTNNFGTGMGNNLAKKMSNDAANKISNIGGNFMTYGVPNTFGNNTYGVPLGYAYNVASNAGNPIANDLINNAGFNNIGDNRRSNNIANSPPMNLTGLPTARRLFSGGKSRSHYTAKSDVGGPAPTDGYAGLGAVRKPSPVAPSAQASGTIAAPGMMAAQASASAPAPAPAPTAVSPSVNPARALIVPRAPAAASPDASGSGVGKTQPTEVGAEEMEIGDEGEGSEPSGRT</sequence>